<organism evidence="1 2">
    <name type="scientific">Populus trichocarpa</name>
    <name type="common">Western balsam poplar</name>
    <name type="synonym">Populus balsamifera subsp. trichocarpa</name>
    <dbReference type="NCBI Taxonomy" id="3694"/>
    <lineage>
        <taxon>Eukaryota</taxon>
        <taxon>Viridiplantae</taxon>
        <taxon>Streptophyta</taxon>
        <taxon>Embryophyta</taxon>
        <taxon>Tracheophyta</taxon>
        <taxon>Spermatophyta</taxon>
        <taxon>Magnoliopsida</taxon>
        <taxon>eudicotyledons</taxon>
        <taxon>Gunneridae</taxon>
        <taxon>Pentapetalae</taxon>
        <taxon>rosids</taxon>
        <taxon>fabids</taxon>
        <taxon>Malpighiales</taxon>
        <taxon>Salicaceae</taxon>
        <taxon>Saliceae</taxon>
        <taxon>Populus</taxon>
    </lineage>
</organism>
<proteinExistence type="predicted"/>
<evidence type="ECO:0000313" key="2">
    <source>
        <dbReference type="Proteomes" id="UP000006729"/>
    </source>
</evidence>
<evidence type="ECO:0000313" key="1">
    <source>
        <dbReference type="EMBL" id="PNT39455.1"/>
    </source>
</evidence>
<reference evidence="1 2" key="1">
    <citation type="journal article" date="2006" name="Science">
        <title>The genome of black cottonwood, Populus trichocarpa (Torr. &amp; Gray).</title>
        <authorList>
            <person name="Tuskan G.A."/>
            <person name="Difazio S."/>
            <person name="Jansson S."/>
            <person name="Bohlmann J."/>
            <person name="Grigoriev I."/>
            <person name="Hellsten U."/>
            <person name="Putnam N."/>
            <person name="Ralph S."/>
            <person name="Rombauts S."/>
            <person name="Salamov A."/>
            <person name="Schein J."/>
            <person name="Sterck L."/>
            <person name="Aerts A."/>
            <person name="Bhalerao R.R."/>
            <person name="Bhalerao R.P."/>
            <person name="Blaudez D."/>
            <person name="Boerjan W."/>
            <person name="Brun A."/>
            <person name="Brunner A."/>
            <person name="Busov V."/>
            <person name="Campbell M."/>
            <person name="Carlson J."/>
            <person name="Chalot M."/>
            <person name="Chapman J."/>
            <person name="Chen G.L."/>
            <person name="Cooper D."/>
            <person name="Coutinho P.M."/>
            <person name="Couturier J."/>
            <person name="Covert S."/>
            <person name="Cronk Q."/>
            <person name="Cunningham R."/>
            <person name="Davis J."/>
            <person name="Degroeve S."/>
            <person name="Dejardin A."/>
            <person name="Depamphilis C."/>
            <person name="Detter J."/>
            <person name="Dirks B."/>
            <person name="Dubchak I."/>
            <person name="Duplessis S."/>
            <person name="Ehlting J."/>
            <person name="Ellis B."/>
            <person name="Gendler K."/>
            <person name="Goodstein D."/>
            <person name="Gribskov M."/>
            <person name="Grimwood J."/>
            <person name="Groover A."/>
            <person name="Gunter L."/>
            <person name="Hamberger B."/>
            <person name="Heinze B."/>
            <person name="Helariutta Y."/>
            <person name="Henrissat B."/>
            <person name="Holligan D."/>
            <person name="Holt R."/>
            <person name="Huang W."/>
            <person name="Islam-Faridi N."/>
            <person name="Jones S."/>
            <person name="Jones-Rhoades M."/>
            <person name="Jorgensen R."/>
            <person name="Joshi C."/>
            <person name="Kangasjarvi J."/>
            <person name="Karlsson J."/>
            <person name="Kelleher C."/>
            <person name="Kirkpatrick R."/>
            <person name="Kirst M."/>
            <person name="Kohler A."/>
            <person name="Kalluri U."/>
            <person name="Larimer F."/>
            <person name="Leebens-Mack J."/>
            <person name="Leple J.C."/>
            <person name="Locascio P."/>
            <person name="Lou Y."/>
            <person name="Lucas S."/>
            <person name="Martin F."/>
            <person name="Montanini B."/>
            <person name="Napoli C."/>
            <person name="Nelson D.R."/>
            <person name="Nelson C."/>
            <person name="Nieminen K."/>
            <person name="Nilsson O."/>
            <person name="Pereda V."/>
            <person name="Peter G."/>
            <person name="Philippe R."/>
            <person name="Pilate G."/>
            <person name="Poliakov A."/>
            <person name="Razumovskaya J."/>
            <person name="Richardson P."/>
            <person name="Rinaldi C."/>
            <person name="Ritland K."/>
            <person name="Rouze P."/>
            <person name="Ryaboy D."/>
            <person name="Schmutz J."/>
            <person name="Schrader J."/>
            <person name="Segerman B."/>
            <person name="Shin H."/>
            <person name="Siddiqui A."/>
            <person name="Sterky F."/>
            <person name="Terry A."/>
            <person name="Tsai C.J."/>
            <person name="Uberbacher E."/>
            <person name="Unneberg P."/>
            <person name="Vahala J."/>
            <person name="Wall K."/>
            <person name="Wessler S."/>
            <person name="Yang G."/>
            <person name="Yin T."/>
            <person name="Douglas C."/>
            <person name="Marra M."/>
            <person name="Sandberg G."/>
            <person name="Van de Peer Y."/>
            <person name="Rokhsar D."/>
        </authorList>
    </citation>
    <scope>NUCLEOTIDE SEQUENCE [LARGE SCALE GENOMIC DNA]</scope>
    <source>
        <strain evidence="2">cv. Nisqually</strain>
    </source>
</reference>
<gene>
    <name evidence="1" type="ORF">POPTR_004G039200</name>
</gene>
<sequence length="129" mass="15022">MVTVSKQLVYQLTSSYLTDRSPKSHVQNPSNLHELDCQSCMSPVVVKNKGKLKLMSPNYILAKHRELNIREWTRKVLIIFNSASIHTLQEDTRETNSRKQKQRVGYMKEKDFPFVSFFNLHQHCNGGKD</sequence>
<dbReference type="InParanoid" id="A0A2K2APJ2"/>
<dbReference type="AlphaFoldDB" id="A0A2K2APJ2"/>
<keyword evidence="2" id="KW-1185">Reference proteome</keyword>
<accession>A0A2K2APJ2</accession>
<protein>
    <submittedName>
        <fullName evidence="1">Uncharacterized protein</fullName>
    </submittedName>
</protein>
<name>A0A2K2APJ2_POPTR</name>
<dbReference type="Proteomes" id="UP000006729">
    <property type="component" value="Chromosome 4"/>
</dbReference>
<dbReference type="EMBL" id="CM009293">
    <property type="protein sequence ID" value="PNT39455.1"/>
    <property type="molecule type" value="Genomic_DNA"/>
</dbReference>